<dbReference type="EMBL" id="UINC01144044">
    <property type="protein sequence ID" value="SVD33315.1"/>
    <property type="molecule type" value="Genomic_DNA"/>
</dbReference>
<protein>
    <submittedName>
        <fullName evidence="1">Uncharacterized protein</fullName>
    </submittedName>
</protein>
<dbReference type="Pfam" id="PF20773">
    <property type="entry name" value="InhA-like_MAM"/>
    <property type="match status" value="1"/>
</dbReference>
<reference evidence="1" key="1">
    <citation type="submission" date="2018-05" db="EMBL/GenBank/DDBJ databases">
        <authorList>
            <person name="Lanie J.A."/>
            <person name="Ng W.-L."/>
            <person name="Kazmierczak K.M."/>
            <person name="Andrzejewski T.M."/>
            <person name="Davidsen T.M."/>
            <person name="Wayne K.J."/>
            <person name="Tettelin H."/>
            <person name="Glass J.I."/>
            <person name="Rusch D."/>
            <person name="Podicherti R."/>
            <person name="Tsui H.-C.T."/>
            <person name="Winkler M.E."/>
        </authorList>
    </citation>
    <scope>NUCLEOTIDE SEQUENCE</scope>
</reference>
<evidence type="ECO:0000313" key="1">
    <source>
        <dbReference type="EMBL" id="SVD33315.1"/>
    </source>
</evidence>
<gene>
    <name evidence="1" type="ORF">METZ01_LOCUS386169</name>
</gene>
<feature type="non-terminal residue" evidence="1">
    <location>
        <position position="293"/>
    </location>
</feature>
<organism evidence="1">
    <name type="scientific">marine metagenome</name>
    <dbReference type="NCBI Taxonomy" id="408172"/>
    <lineage>
        <taxon>unclassified sequences</taxon>
        <taxon>metagenomes</taxon>
        <taxon>ecological metagenomes</taxon>
    </lineage>
</organism>
<name>A0A382UHL3_9ZZZZ</name>
<proteinExistence type="predicted"/>
<dbReference type="AlphaFoldDB" id="A0A382UHL3"/>
<feature type="non-terminal residue" evidence="1">
    <location>
        <position position="1"/>
    </location>
</feature>
<sequence length="293" mass="32472">SQRQAFTRLVAHELQHLLHSYIDPTEDTWVNEGLSEVISSLVVPSPRAILPGGLMKLSLTRWPDHTVDHGGYYATANLFFRYITNRYRDSQGLSKLIARPEDGIDGVAAFLDEVGGGEGFSTVFQDWVTANLLGGDGYSVYSYGANSNLRSVVPSNFIEQGGSWKGSIYPYAADFVTLELPSGSHTLWFDGQATNTILPTTPYSGTSCWWSNRGDSTHTRLSRRIDLSSLTEATLRFRAWYNLERSWDFLYVTASQDNGVTWDILPGTYTVADDPVGTNYGQGLTGQSDGWIQ</sequence>
<accession>A0A382UHL3</accession>